<comment type="caution">
    <text evidence="1">The sequence shown here is derived from an EMBL/GenBank/DDBJ whole genome shotgun (WGS) entry which is preliminary data.</text>
</comment>
<evidence type="ECO:0000313" key="1">
    <source>
        <dbReference type="EMBL" id="KAJ8130996.1"/>
    </source>
</evidence>
<dbReference type="EMBL" id="JAPUUL010000379">
    <property type="protein sequence ID" value="KAJ8130996.1"/>
    <property type="molecule type" value="Genomic_DNA"/>
</dbReference>
<reference evidence="1" key="1">
    <citation type="submission" date="2022-12" db="EMBL/GenBank/DDBJ databases">
        <title>Genome Sequence of Lasiodiplodia mahajangana.</title>
        <authorList>
            <person name="Buettner E."/>
        </authorList>
    </citation>
    <scope>NUCLEOTIDE SEQUENCE</scope>
    <source>
        <strain evidence="1">VT137</strain>
    </source>
</reference>
<accession>A0ACC2JUC4</accession>
<protein>
    <submittedName>
        <fullName evidence="1">Uncharacterized protein</fullName>
    </submittedName>
</protein>
<evidence type="ECO:0000313" key="2">
    <source>
        <dbReference type="Proteomes" id="UP001153332"/>
    </source>
</evidence>
<organism evidence="1 2">
    <name type="scientific">Lasiodiplodia mahajangana</name>
    <dbReference type="NCBI Taxonomy" id="1108764"/>
    <lineage>
        <taxon>Eukaryota</taxon>
        <taxon>Fungi</taxon>
        <taxon>Dikarya</taxon>
        <taxon>Ascomycota</taxon>
        <taxon>Pezizomycotina</taxon>
        <taxon>Dothideomycetes</taxon>
        <taxon>Dothideomycetes incertae sedis</taxon>
        <taxon>Botryosphaeriales</taxon>
        <taxon>Botryosphaeriaceae</taxon>
        <taxon>Lasiodiplodia</taxon>
    </lineage>
</organism>
<keyword evidence="2" id="KW-1185">Reference proteome</keyword>
<name>A0ACC2JUC4_9PEZI</name>
<gene>
    <name evidence="1" type="ORF">O1611_g2630</name>
</gene>
<sequence>MTSECDDAGCKKPDDPKKMFPGLEVLPRPEPNPALKGDHDSWLQEYNQWSVLRCPCGRGYFCREHGSWITKEDVIAGTAATADEQKKGSCPTYHYEGQKPFK</sequence>
<proteinExistence type="predicted"/>
<dbReference type="Proteomes" id="UP001153332">
    <property type="component" value="Unassembled WGS sequence"/>
</dbReference>